<proteinExistence type="predicted"/>
<protein>
    <submittedName>
        <fullName evidence="1">Uncharacterized protein</fullName>
    </submittedName>
</protein>
<dbReference type="AlphaFoldDB" id="A0A3P7D838"/>
<gene>
    <name evidence="1" type="ORF">SSLN_LOCUS16320</name>
</gene>
<evidence type="ECO:0000313" key="2">
    <source>
        <dbReference type="Proteomes" id="UP000275846"/>
    </source>
</evidence>
<name>A0A3P7D838_SCHSO</name>
<accession>A0A3P7D838</accession>
<organism evidence="1 2">
    <name type="scientific">Schistocephalus solidus</name>
    <name type="common">Tapeworm</name>
    <dbReference type="NCBI Taxonomy" id="70667"/>
    <lineage>
        <taxon>Eukaryota</taxon>
        <taxon>Metazoa</taxon>
        <taxon>Spiralia</taxon>
        <taxon>Lophotrochozoa</taxon>
        <taxon>Platyhelminthes</taxon>
        <taxon>Cestoda</taxon>
        <taxon>Eucestoda</taxon>
        <taxon>Diphyllobothriidea</taxon>
        <taxon>Diphyllobothriidae</taxon>
        <taxon>Schistocephalus</taxon>
    </lineage>
</organism>
<sequence>MLSNRPERRTTSIPQERAHFKMNITALGEASVSEQRKPVVVGTGCAFFWSGILRTGQREVGVIFSGRLPGPVPYETSWGDSAFCRDLSEKGLKEVGNRTKAHPVPRVRSPRAKNKFYEHLTALLATVPKAGKLLVLGDFSVRVGTEHVAWEEVMVSFCEPARNIASCRPTTRERSK</sequence>
<reference evidence="1 2" key="1">
    <citation type="submission" date="2018-11" db="EMBL/GenBank/DDBJ databases">
        <authorList>
            <consortium name="Pathogen Informatics"/>
        </authorList>
    </citation>
    <scope>NUCLEOTIDE SEQUENCE [LARGE SCALE GENOMIC DNA]</scope>
    <source>
        <strain evidence="1 2">NST_G2</strain>
    </source>
</reference>
<evidence type="ECO:0000313" key="1">
    <source>
        <dbReference type="EMBL" id="VDM02706.1"/>
    </source>
</evidence>
<dbReference type="Proteomes" id="UP000275846">
    <property type="component" value="Unassembled WGS sequence"/>
</dbReference>
<keyword evidence="2" id="KW-1185">Reference proteome</keyword>
<dbReference type="EMBL" id="UYSU01040954">
    <property type="protein sequence ID" value="VDM02706.1"/>
    <property type="molecule type" value="Genomic_DNA"/>
</dbReference>